<dbReference type="InterPro" id="IPR036871">
    <property type="entry name" value="PX_dom_sf"/>
</dbReference>
<protein>
    <submittedName>
        <fullName evidence="3">Phox homologous domain</fullName>
    </submittedName>
</protein>
<evidence type="ECO:0000259" key="2">
    <source>
        <dbReference type="PROSITE" id="PS50195"/>
    </source>
</evidence>
<dbReference type="SUPFAM" id="SSF64268">
    <property type="entry name" value="PX domain"/>
    <property type="match status" value="1"/>
</dbReference>
<dbReference type="InParanoid" id="A0A0V0Q9N5"/>
<dbReference type="Pfam" id="PF00787">
    <property type="entry name" value="PX"/>
    <property type="match status" value="1"/>
</dbReference>
<comment type="caution">
    <text evidence="3">The sequence shown here is derived from an EMBL/GenBank/DDBJ whole genome shotgun (WGS) entry which is preliminary data.</text>
</comment>
<feature type="domain" description="PX" evidence="2">
    <location>
        <begin position="1"/>
        <end position="123"/>
    </location>
</feature>
<evidence type="ECO:0000256" key="1">
    <source>
        <dbReference type="SAM" id="MobiDB-lite"/>
    </source>
</evidence>
<dbReference type="InterPro" id="IPR001683">
    <property type="entry name" value="PX_dom"/>
</dbReference>
<evidence type="ECO:0000313" key="3">
    <source>
        <dbReference type="EMBL" id="KRW98874.1"/>
    </source>
</evidence>
<dbReference type="GO" id="GO:0035091">
    <property type="term" value="F:phosphatidylinositol binding"/>
    <property type="evidence" value="ECO:0007669"/>
    <property type="project" value="InterPro"/>
</dbReference>
<reference evidence="3 4" key="1">
    <citation type="journal article" date="2015" name="Sci. Rep.">
        <title>Genome of the facultative scuticociliatosis pathogen Pseudocohnilembus persalinus provides insight into its virulence through horizontal gene transfer.</title>
        <authorList>
            <person name="Xiong J."/>
            <person name="Wang G."/>
            <person name="Cheng J."/>
            <person name="Tian M."/>
            <person name="Pan X."/>
            <person name="Warren A."/>
            <person name="Jiang C."/>
            <person name="Yuan D."/>
            <person name="Miao W."/>
        </authorList>
    </citation>
    <scope>NUCLEOTIDE SEQUENCE [LARGE SCALE GENOMIC DNA]</scope>
    <source>
        <strain evidence="3">36N120E</strain>
    </source>
</reference>
<organism evidence="3 4">
    <name type="scientific">Pseudocohnilembus persalinus</name>
    <name type="common">Ciliate</name>
    <dbReference type="NCBI Taxonomy" id="266149"/>
    <lineage>
        <taxon>Eukaryota</taxon>
        <taxon>Sar</taxon>
        <taxon>Alveolata</taxon>
        <taxon>Ciliophora</taxon>
        <taxon>Intramacronucleata</taxon>
        <taxon>Oligohymenophorea</taxon>
        <taxon>Scuticociliatia</taxon>
        <taxon>Philasterida</taxon>
        <taxon>Pseudocohnilembidae</taxon>
        <taxon>Pseudocohnilembus</taxon>
    </lineage>
</organism>
<keyword evidence="4" id="KW-1185">Reference proteome</keyword>
<name>A0A0V0Q9N5_PSEPJ</name>
<dbReference type="AlphaFoldDB" id="A0A0V0Q9N5"/>
<sequence length="293" mass="34649">MDQQNQNPNLQIEVRDPQLAQGVHFYNIKLTDKGNQDMIVVYTQKQRYKVLRELHKELQQSLGDDKLPNFPKKRWFGTTDQQFVSQRLKELQYYFHTLLNQYSIDLQQLAPLKKFLITKAKKTEQPKGKTSEQSPQSQDQKNNQQQNQNNQQQQQQQQQQKEEVQKVKKSPTKPEPQQKMQKILDQINQNFVNLVDNFSPPPEHYSIKKRADYDKLRYEYKNELSAVYQIPKIQQQQSNNLENEEILSFPGGEAQQELIEKMDNLAVQIEKALQLPQTKADSTQIVYKFKSQQ</sequence>
<gene>
    <name evidence="3" type="ORF">PPERSA_07372</name>
</gene>
<feature type="compositionally biased region" description="Low complexity" evidence="1">
    <location>
        <begin position="140"/>
        <end position="159"/>
    </location>
</feature>
<feature type="compositionally biased region" description="Basic and acidic residues" evidence="1">
    <location>
        <begin position="121"/>
        <end position="130"/>
    </location>
</feature>
<feature type="region of interest" description="Disordered" evidence="1">
    <location>
        <begin position="121"/>
        <end position="179"/>
    </location>
</feature>
<accession>A0A0V0Q9N5</accession>
<dbReference type="OMA" id="KDQPQSF"/>
<dbReference type="CDD" id="cd06093">
    <property type="entry name" value="PX_domain"/>
    <property type="match status" value="1"/>
</dbReference>
<dbReference type="Gene3D" id="3.30.1520.10">
    <property type="entry name" value="Phox-like domain"/>
    <property type="match status" value="1"/>
</dbReference>
<dbReference type="PROSITE" id="PS50195">
    <property type="entry name" value="PX"/>
    <property type="match status" value="1"/>
</dbReference>
<dbReference type="EMBL" id="LDAU01000226">
    <property type="protein sequence ID" value="KRW98874.1"/>
    <property type="molecule type" value="Genomic_DNA"/>
</dbReference>
<dbReference type="Proteomes" id="UP000054937">
    <property type="component" value="Unassembled WGS sequence"/>
</dbReference>
<dbReference type="OrthoDB" id="297891at2759"/>
<proteinExistence type="predicted"/>
<evidence type="ECO:0000313" key="4">
    <source>
        <dbReference type="Proteomes" id="UP000054937"/>
    </source>
</evidence>